<dbReference type="Pfam" id="PF02470">
    <property type="entry name" value="MlaD"/>
    <property type="match status" value="1"/>
</dbReference>
<organism evidence="3">
    <name type="scientific">hydrothermal vent metagenome</name>
    <dbReference type="NCBI Taxonomy" id="652676"/>
    <lineage>
        <taxon>unclassified sequences</taxon>
        <taxon>metagenomes</taxon>
        <taxon>ecological metagenomes</taxon>
    </lineage>
</organism>
<keyword evidence="1" id="KW-0472">Membrane</keyword>
<dbReference type="PANTHER" id="PTHR33371">
    <property type="entry name" value="INTERMEMBRANE PHOSPHOLIPID TRANSPORT SYSTEM BINDING PROTEIN MLAD-RELATED"/>
    <property type="match status" value="1"/>
</dbReference>
<name>A0A1W1CSH7_9ZZZZ</name>
<evidence type="ECO:0000259" key="2">
    <source>
        <dbReference type="Pfam" id="PF02470"/>
    </source>
</evidence>
<keyword evidence="1" id="KW-0812">Transmembrane</keyword>
<dbReference type="EMBL" id="FPHK01000124">
    <property type="protein sequence ID" value="SFV68683.1"/>
    <property type="molecule type" value="Genomic_DNA"/>
</dbReference>
<protein>
    <submittedName>
        <fullName evidence="3">Mce4/Rv3499c/MTV023.06c protein</fullName>
    </submittedName>
</protein>
<feature type="transmembrane region" description="Helical" evidence="1">
    <location>
        <begin position="6"/>
        <end position="29"/>
    </location>
</feature>
<dbReference type="PANTHER" id="PTHR33371:SF4">
    <property type="entry name" value="INTERMEMBRANE PHOSPHOLIPID TRANSPORT SYSTEM BINDING PROTEIN MLAD"/>
    <property type="match status" value="1"/>
</dbReference>
<evidence type="ECO:0000313" key="3">
    <source>
        <dbReference type="EMBL" id="SFV68683.1"/>
    </source>
</evidence>
<reference evidence="3" key="1">
    <citation type="submission" date="2016-10" db="EMBL/GenBank/DDBJ databases">
        <authorList>
            <person name="de Groot N.N."/>
        </authorList>
    </citation>
    <scope>NUCLEOTIDE SEQUENCE</scope>
</reference>
<dbReference type="InterPro" id="IPR052336">
    <property type="entry name" value="MlaD_Phospholipid_Transporter"/>
</dbReference>
<accession>A0A1W1CSH7</accession>
<feature type="domain" description="Mce/MlaD" evidence="2">
    <location>
        <begin position="39"/>
        <end position="112"/>
    </location>
</feature>
<dbReference type="AlphaFoldDB" id="A0A1W1CSH7"/>
<proteinExistence type="predicted"/>
<keyword evidence="1" id="KW-1133">Transmembrane helix</keyword>
<gene>
    <name evidence="3" type="ORF">MNB_SM-6-905</name>
</gene>
<dbReference type="InterPro" id="IPR003399">
    <property type="entry name" value="Mce/MlaD"/>
</dbReference>
<evidence type="ECO:0000256" key="1">
    <source>
        <dbReference type="SAM" id="Phobius"/>
    </source>
</evidence>
<sequence>MPYNKMKYYVGTFVIIFFLAITIFGYLILEEKGVFEKRYSFNFHAKSATSMSVGMPIKFSGFAIGEIDAISLLDDGSVKVNFSVNAKNKKWISNDSTLTLTKPLIGSAYLKLHSHRSNAQLPAGSTLPFTITDDINDIITKLQPTIEQIIRIIANIDILTTELTRPDSHFKNTIANFDILSTKLLKSDSLLTSITGDKNATIATINSIKTLNIILNDIAKTTADMNATLIAPTSKTIIELHDILKDLHQKLYKLDPLITSIGESNNSIEIIKNQLEVGIAKSNQLLDKVDAVLLDKRSQKVKLP</sequence>